<dbReference type="EMBL" id="BGZK01001104">
    <property type="protein sequence ID" value="GBP71329.1"/>
    <property type="molecule type" value="Genomic_DNA"/>
</dbReference>
<evidence type="ECO:0000313" key="1">
    <source>
        <dbReference type="EMBL" id="GBP71329.1"/>
    </source>
</evidence>
<name>A0A4C1Y9N7_EUMVA</name>
<dbReference type="AlphaFoldDB" id="A0A4C1Y9N7"/>
<organism evidence="1 2">
    <name type="scientific">Eumeta variegata</name>
    <name type="common">Bagworm moth</name>
    <name type="synonym">Eumeta japonica</name>
    <dbReference type="NCBI Taxonomy" id="151549"/>
    <lineage>
        <taxon>Eukaryota</taxon>
        <taxon>Metazoa</taxon>
        <taxon>Ecdysozoa</taxon>
        <taxon>Arthropoda</taxon>
        <taxon>Hexapoda</taxon>
        <taxon>Insecta</taxon>
        <taxon>Pterygota</taxon>
        <taxon>Neoptera</taxon>
        <taxon>Endopterygota</taxon>
        <taxon>Lepidoptera</taxon>
        <taxon>Glossata</taxon>
        <taxon>Ditrysia</taxon>
        <taxon>Tineoidea</taxon>
        <taxon>Psychidae</taxon>
        <taxon>Oiketicinae</taxon>
        <taxon>Eumeta</taxon>
    </lineage>
</organism>
<proteinExistence type="predicted"/>
<dbReference type="OrthoDB" id="6141723at2759"/>
<reference evidence="1 2" key="1">
    <citation type="journal article" date="2019" name="Commun. Biol.">
        <title>The bagworm genome reveals a unique fibroin gene that provides high tensile strength.</title>
        <authorList>
            <person name="Kono N."/>
            <person name="Nakamura H."/>
            <person name="Ohtoshi R."/>
            <person name="Tomita M."/>
            <person name="Numata K."/>
            <person name="Arakawa K."/>
        </authorList>
    </citation>
    <scope>NUCLEOTIDE SEQUENCE [LARGE SCALE GENOMIC DNA]</scope>
</reference>
<gene>
    <name evidence="1" type="ORF">EVAR_57713_1</name>
</gene>
<dbReference type="Proteomes" id="UP000299102">
    <property type="component" value="Unassembled WGS sequence"/>
</dbReference>
<keyword evidence="2" id="KW-1185">Reference proteome</keyword>
<accession>A0A4C1Y9N7</accession>
<sequence length="126" mass="14744">MATSELRPSDRRGVTPHHLLYMSMKIMRIRVRDSLRIAFKHVGKNPNVTKEQIQSEDYVHGFIERNLAFLRSIPNSTWYWSEKKKDLCAMIRQLATTLCVNYNPLMVVSWPDPALDVALLLFRCRP</sequence>
<protein>
    <submittedName>
        <fullName evidence="1">Uncharacterized protein</fullName>
    </submittedName>
</protein>
<comment type="caution">
    <text evidence="1">The sequence shown here is derived from an EMBL/GenBank/DDBJ whole genome shotgun (WGS) entry which is preliminary data.</text>
</comment>
<evidence type="ECO:0000313" key="2">
    <source>
        <dbReference type="Proteomes" id="UP000299102"/>
    </source>
</evidence>